<evidence type="ECO:0000313" key="2">
    <source>
        <dbReference type="Proteomes" id="UP000061569"/>
    </source>
</evidence>
<dbReference type="Pfam" id="PF04402">
    <property type="entry name" value="SIMPL"/>
    <property type="match status" value="1"/>
</dbReference>
<sequence>MSTPPDRIETLVTRDAWVKPIGITLQVHVVGTALVGSMAAVRKSKELVAIQDLMRGLGVGDDKIRIDSLTFAAGERWFSGSSVEIDLEIRDVPAQSVPEALGGLASLKGVSLRGMRREYGALSAERDELLRAAVAESMRQARLIADAAGLRLRSVHSLSQQWGEPNDDNDHAYPMARGARAKLSVSADDMKGYQLVENHEGKLSLTVRMELRVGEFGEAAGGTESGGG</sequence>
<dbReference type="InterPro" id="IPR007497">
    <property type="entry name" value="SIMPL/DUF541"/>
</dbReference>
<name>A0A0S2DMJ3_LYSEN</name>
<dbReference type="KEGG" id="lez:GLE_4493"/>
<evidence type="ECO:0000313" key="1">
    <source>
        <dbReference type="EMBL" id="ALN59834.1"/>
    </source>
</evidence>
<dbReference type="PATRIC" id="fig|69.6.peg.4430"/>
<proteinExistence type="predicted"/>
<dbReference type="Proteomes" id="UP000061569">
    <property type="component" value="Chromosome"/>
</dbReference>
<organism evidence="1 2">
    <name type="scientific">Lysobacter enzymogenes</name>
    <dbReference type="NCBI Taxonomy" id="69"/>
    <lineage>
        <taxon>Bacteria</taxon>
        <taxon>Pseudomonadati</taxon>
        <taxon>Pseudomonadota</taxon>
        <taxon>Gammaproteobacteria</taxon>
        <taxon>Lysobacterales</taxon>
        <taxon>Lysobacteraceae</taxon>
        <taxon>Lysobacter</taxon>
    </lineage>
</organism>
<accession>A0A0S2DMJ3</accession>
<gene>
    <name evidence="1" type="ORF">GLE_4493</name>
</gene>
<dbReference type="EMBL" id="CP013140">
    <property type="protein sequence ID" value="ALN59834.1"/>
    <property type="molecule type" value="Genomic_DNA"/>
</dbReference>
<dbReference type="STRING" id="69.GLE_4493"/>
<evidence type="ECO:0008006" key="3">
    <source>
        <dbReference type="Google" id="ProtNLM"/>
    </source>
</evidence>
<dbReference type="Gene3D" id="3.30.70.2970">
    <property type="entry name" value="Protein of unknown function (DUF541), domain 2"/>
    <property type="match status" value="1"/>
</dbReference>
<dbReference type="Gene3D" id="3.30.110.170">
    <property type="entry name" value="Protein of unknown function (DUF541), domain 1"/>
    <property type="match status" value="1"/>
</dbReference>
<protein>
    <recommendedName>
        <fullName evidence="3">SIMPL domain-containing protein</fullName>
    </recommendedName>
</protein>
<reference evidence="1 2" key="1">
    <citation type="submission" date="2015-11" db="EMBL/GenBank/DDBJ databases">
        <title>Genome sequences of Lysobacter enzymogenes strain C3 and Lysobacter antibioticus ATCC 29479.</title>
        <authorList>
            <person name="Kobayashi D.Y."/>
        </authorList>
    </citation>
    <scope>NUCLEOTIDE SEQUENCE [LARGE SCALE GENOMIC DNA]</scope>
    <source>
        <strain evidence="1 2">C3</strain>
    </source>
</reference>
<dbReference type="AlphaFoldDB" id="A0A0S2DMJ3"/>